<evidence type="ECO:0000313" key="7">
    <source>
        <dbReference type="Ensembl" id="ENSCPOP00000018684.2"/>
    </source>
</evidence>
<reference evidence="8" key="1">
    <citation type="journal article" date="2011" name="Nature">
        <title>A high-resolution map of human evolutionary constraint using 29 mammals.</title>
        <authorList>
            <person name="Lindblad-Toh K."/>
            <person name="Garber M."/>
            <person name="Zuk O."/>
            <person name="Lin M.F."/>
            <person name="Parker B.J."/>
            <person name="Washietl S."/>
            <person name="Kheradpour P."/>
            <person name="Ernst J."/>
            <person name="Jordan G."/>
            <person name="Mauceli E."/>
            <person name="Ward L.D."/>
            <person name="Lowe C.B."/>
            <person name="Holloway A.K."/>
            <person name="Clamp M."/>
            <person name="Gnerre S."/>
            <person name="Alfoldi J."/>
            <person name="Beal K."/>
            <person name="Chang J."/>
            <person name="Clawson H."/>
            <person name="Cuff J."/>
            <person name="Di Palma F."/>
            <person name="Fitzgerald S."/>
            <person name="Flicek P."/>
            <person name="Guttman M."/>
            <person name="Hubisz M.J."/>
            <person name="Jaffe D.B."/>
            <person name="Jungreis I."/>
            <person name="Kent W.J."/>
            <person name="Kostka D."/>
            <person name="Lara M."/>
            <person name="Martins A.L."/>
            <person name="Massingham T."/>
            <person name="Moltke I."/>
            <person name="Raney B.J."/>
            <person name="Rasmussen M.D."/>
            <person name="Robinson J."/>
            <person name="Stark A."/>
            <person name="Vilella A.J."/>
            <person name="Wen J."/>
            <person name="Xie X."/>
            <person name="Zody M.C."/>
            <person name="Baldwin J."/>
            <person name="Bloom T."/>
            <person name="Chin C.W."/>
            <person name="Heiman D."/>
            <person name="Nicol R."/>
            <person name="Nusbaum C."/>
            <person name="Young S."/>
            <person name="Wilkinson J."/>
            <person name="Worley K.C."/>
            <person name="Kovar C.L."/>
            <person name="Muzny D.M."/>
            <person name="Gibbs R.A."/>
            <person name="Cree A."/>
            <person name="Dihn H.H."/>
            <person name="Fowler G."/>
            <person name="Jhangiani S."/>
            <person name="Joshi V."/>
            <person name="Lee S."/>
            <person name="Lewis L.R."/>
            <person name="Nazareth L.V."/>
            <person name="Okwuonu G."/>
            <person name="Santibanez J."/>
            <person name="Warren W.C."/>
            <person name="Mardis E.R."/>
            <person name="Weinstock G.M."/>
            <person name="Wilson R.K."/>
            <person name="Delehaunty K."/>
            <person name="Dooling D."/>
            <person name="Fronik C."/>
            <person name="Fulton L."/>
            <person name="Fulton B."/>
            <person name="Graves T."/>
            <person name="Minx P."/>
            <person name="Sodergren E."/>
            <person name="Birney E."/>
            <person name="Margulies E.H."/>
            <person name="Herrero J."/>
            <person name="Green E.D."/>
            <person name="Haussler D."/>
            <person name="Siepel A."/>
            <person name="Goldman N."/>
            <person name="Pollard K.S."/>
            <person name="Pedersen J.S."/>
            <person name="Lander E.S."/>
            <person name="Kellis M."/>
        </authorList>
    </citation>
    <scope>NUCLEOTIDE SEQUENCE [LARGE SCALE GENOMIC DNA]</scope>
    <source>
        <strain evidence="8">2N</strain>
    </source>
</reference>
<dbReference type="SUPFAM" id="SSF51316">
    <property type="entry name" value="Mss4-like"/>
    <property type="match status" value="1"/>
</dbReference>
<dbReference type="HOGENOM" id="CLU_031040_8_4_1"/>
<dbReference type="Pfam" id="PF01641">
    <property type="entry name" value="SelR"/>
    <property type="match status" value="1"/>
</dbReference>
<dbReference type="Proteomes" id="UP000005447">
    <property type="component" value="Unassembled WGS sequence"/>
</dbReference>
<evidence type="ECO:0000313" key="8">
    <source>
        <dbReference type="Proteomes" id="UP000005447"/>
    </source>
</evidence>
<dbReference type="Gene3D" id="2.170.150.20">
    <property type="entry name" value="Peptide methionine sulfoxide reductase"/>
    <property type="match status" value="1"/>
</dbReference>
<dbReference type="EMBL" id="AAKN02014577">
    <property type="status" value="NOT_ANNOTATED_CDS"/>
    <property type="molecule type" value="Genomic_DNA"/>
</dbReference>
<comment type="catalytic activity">
    <reaction evidence="4">
        <text>[thioredoxin]-disulfide + L-methionine + H2O = L-methionine (R)-S-oxide + [thioredoxin]-dithiol</text>
        <dbReference type="Rhea" id="RHEA:21260"/>
        <dbReference type="Rhea" id="RHEA-COMP:10698"/>
        <dbReference type="Rhea" id="RHEA-COMP:10700"/>
        <dbReference type="ChEBI" id="CHEBI:15377"/>
        <dbReference type="ChEBI" id="CHEBI:29950"/>
        <dbReference type="ChEBI" id="CHEBI:50058"/>
        <dbReference type="ChEBI" id="CHEBI:57844"/>
        <dbReference type="ChEBI" id="CHEBI:58773"/>
        <dbReference type="EC" id="1.8.4.14"/>
    </reaction>
</comment>
<dbReference type="EMBL" id="AAKN02014576">
    <property type="status" value="NOT_ANNOTATED_CDS"/>
    <property type="molecule type" value="Genomic_DNA"/>
</dbReference>
<feature type="region of interest" description="Disordered" evidence="5">
    <location>
        <begin position="89"/>
        <end position="112"/>
    </location>
</feature>
<dbReference type="PANTHER" id="PTHR10173:SF56">
    <property type="entry name" value="METHIONINE-R-SULFOXIDE REDUCTASE B3"/>
    <property type="match status" value="1"/>
</dbReference>
<dbReference type="EMBL" id="AAKN02014573">
    <property type="status" value="NOT_ANNOTATED_CDS"/>
    <property type="molecule type" value="Genomic_DNA"/>
</dbReference>
<dbReference type="Ensembl" id="ENSCPOT00000026165.2">
    <property type="protein sequence ID" value="ENSCPOP00000018684.2"/>
    <property type="gene ID" value="ENSCPOG00000004841.4"/>
</dbReference>
<dbReference type="GO" id="GO:0033743">
    <property type="term" value="F:peptide-methionine (R)-S-oxide reductase activity"/>
    <property type="evidence" value="ECO:0007669"/>
    <property type="project" value="InterPro"/>
</dbReference>
<dbReference type="EMBL" id="AAKN02014575">
    <property type="status" value="NOT_ANNOTATED_CDS"/>
    <property type="molecule type" value="Genomic_DNA"/>
</dbReference>
<reference evidence="7" key="2">
    <citation type="submission" date="2025-08" db="UniProtKB">
        <authorList>
            <consortium name="Ensembl"/>
        </authorList>
    </citation>
    <scope>IDENTIFICATION</scope>
    <source>
        <strain evidence="7">2N</strain>
    </source>
</reference>
<evidence type="ECO:0000256" key="3">
    <source>
        <dbReference type="ARBA" id="ARBA00023002"/>
    </source>
</evidence>
<dbReference type="InterPro" id="IPR002579">
    <property type="entry name" value="Met_Sox_Rdtase_MsrB_dom"/>
</dbReference>
<reference evidence="7" key="3">
    <citation type="submission" date="2025-09" db="UniProtKB">
        <authorList>
            <consortium name="Ensembl"/>
        </authorList>
    </citation>
    <scope>IDENTIFICATION</scope>
    <source>
        <strain evidence="7">2N</strain>
    </source>
</reference>
<dbReference type="EMBL" id="AAKN02014578">
    <property type="status" value="NOT_ANNOTATED_CDS"/>
    <property type="molecule type" value="Genomic_DNA"/>
</dbReference>
<dbReference type="PROSITE" id="PS51790">
    <property type="entry name" value="MSRB"/>
    <property type="match status" value="1"/>
</dbReference>
<dbReference type="GO" id="GO:0006979">
    <property type="term" value="P:response to oxidative stress"/>
    <property type="evidence" value="ECO:0007669"/>
    <property type="project" value="InterPro"/>
</dbReference>
<dbReference type="PANTHER" id="PTHR10173">
    <property type="entry name" value="METHIONINE SULFOXIDE REDUCTASE"/>
    <property type="match status" value="1"/>
</dbReference>
<protein>
    <recommendedName>
        <fullName evidence="2">L-methionine (R)-S-oxide reductase</fullName>
        <ecNumber evidence="2">1.8.4.14</ecNumber>
    </recommendedName>
</protein>
<dbReference type="GO" id="GO:0030091">
    <property type="term" value="P:protein repair"/>
    <property type="evidence" value="ECO:0007669"/>
    <property type="project" value="InterPro"/>
</dbReference>
<dbReference type="EC" id="1.8.4.14" evidence="2"/>
<organism evidence="7 8">
    <name type="scientific">Cavia porcellus</name>
    <name type="common">Guinea pig</name>
    <dbReference type="NCBI Taxonomy" id="10141"/>
    <lineage>
        <taxon>Eukaryota</taxon>
        <taxon>Metazoa</taxon>
        <taxon>Chordata</taxon>
        <taxon>Craniata</taxon>
        <taxon>Vertebrata</taxon>
        <taxon>Euteleostomi</taxon>
        <taxon>Mammalia</taxon>
        <taxon>Eutheria</taxon>
        <taxon>Euarchontoglires</taxon>
        <taxon>Glires</taxon>
        <taxon>Rodentia</taxon>
        <taxon>Hystricomorpha</taxon>
        <taxon>Caviidae</taxon>
        <taxon>Cavia</taxon>
    </lineage>
</organism>
<dbReference type="GO" id="GO:0033745">
    <property type="term" value="F:L-methionine-(R)-S-oxide reductase activity"/>
    <property type="evidence" value="ECO:0007669"/>
    <property type="project" value="UniProtKB-EC"/>
</dbReference>
<comment type="similarity">
    <text evidence="1">Belongs to the MsrB Met sulfoxide reductase family.</text>
</comment>
<proteinExistence type="inferred from homology"/>
<evidence type="ECO:0000256" key="4">
    <source>
        <dbReference type="ARBA" id="ARBA00049261"/>
    </source>
</evidence>
<dbReference type="EMBL" id="AAKN02014579">
    <property type="status" value="NOT_ANNOTATED_CDS"/>
    <property type="molecule type" value="Genomic_DNA"/>
</dbReference>
<evidence type="ECO:0000259" key="6">
    <source>
        <dbReference type="PROSITE" id="PS51790"/>
    </source>
</evidence>
<keyword evidence="3" id="KW-0560">Oxidoreductase</keyword>
<accession>H0W6T0</accession>
<dbReference type="Bgee" id="ENSCPOG00000004841">
    <property type="expression patterns" value="Expressed in heart left ventricle and 12 other cell types or tissues"/>
</dbReference>
<keyword evidence="8" id="KW-1185">Reference proteome</keyword>
<evidence type="ECO:0000256" key="5">
    <source>
        <dbReference type="SAM" id="MobiDB-lite"/>
    </source>
</evidence>
<dbReference type="InterPro" id="IPR028427">
    <property type="entry name" value="Met_Sox_Rdtase_MsrB"/>
</dbReference>
<dbReference type="InterPro" id="IPR011057">
    <property type="entry name" value="Mss4-like_sf"/>
</dbReference>
<dbReference type="GO" id="GO:0005737">
    <property type="term" value="C:cytoplasm"/>
    <property type="evidence" value="ECO:0007669"/>
    <property type="project" value="TreeGrafter"/>
</dbReference>
<dbReference type="VEuPathDB" id="HostDB:ENSCPOG00000004841"/>
<sequence>MSAFNLLHLVTKSQPVALRACGLPSGWPSFHDVISSEAITFTDDFSYGMHRVETSCSQCGAHLGHIFDDGPRPSGKRYCINSASLSFTPADSSGAEGDNRVSSPAQADKTEL</sequence>
<dbReference type="AlphaFoldDB" id="H0W6T0"/>
<name>H0W6T0_CAVPO</name>
<evidence type="ECO:0000256" key="1">
    <source>
        <dbReference type="ARBA" id="ARBA00007174"/>
    </source>
</evidence>
<gene>
    <name evidence="7" type="primary">MSRB3</name>
</gene>
<dbReference type="EMBL" id="AAKN02014574">
    <property type="status" value="NOT_ANNOTATED_CDS"/>
    <property type="molecule type" value="Genomic_DNA"/>
</dbReference>
<feature type="domain" description="MsrB" evidence="6">
    <location>
        <begin position="25"/>
        <end position="90"/>
    </location>
</feature>
<dbReference type="GeneTree" id="ENSGT00940000155240"/>
<evidence type="ECO:0000256" key="2">
    <source>
        <dbReference type="ARBA" id="ARBA00012498"/>
    </source>
</evidence>